<dbReference type="EMBL" id="BFAZ01000009">
    <property type="protein sequence ID" value="GBF43050.1"/>
    <property type="molecule type" value="Genomic_DNA"/>
</dbReference>
<gene>
    <name evidence="1" type="ORF">LPTSP2_23460</name>
</gene>
<protein>
    <submittedName>
        <fullName evidence="1">Uncharacterized protein</fullName>
    </submittedName>
</protein>
<proteinExistence type="predicted"/>
<evidence type="ECO:0000313" key="2">
    <source>
        <dbReference type="Proteomes" id="UP000245206"/>
    </source>
</evidence>
<dbReference type="AlphaFoldDB" id="A0A2P2DEN6"/>
<reference evidence="2" key="1">
    <citation type="journal article" date="2019" name="Microbiol. Immunol.">
        <title>Molecular and phenotypic characterization of Leptospira johnsonii sp. nov., Leptospira ellinghausenii sp. nov. and Leptospira ryugenii sp. nov. isolated from soil and water in Japan.</title>
        <authorList>
            <person name="Masuzawa T."/>
            <person name="Saito M."/>
            <person name="Nakao R."/>
            <person name="Nikaido Y."/>
            <person name="Matsumoto M."/>
            <person name="Ogawa M."/>
            <person name="Yokoyama M."/>
            <person name="Hidaka Y."/>
            <person name="Tomita J."/>
            <person name="Sakakibara K."/>
            <person name="Suzuki K."/>
            <person name="Yasuda S."/>
            <person name="Sato H."/>
            <person name="Yamaguchi M."/>
            <person name="Yoshida S.I."/>
            <person name="Koizumi N."/>
            <person name="Kawamura Y."/>
        </authorList>
    </citation>
    <scope>NUCLEOTIDE SEQUENCE [LARGE SCALE GENOMIC DNA]</scope>
    <source>
        <strain evidence="2">E18</strain>
    </source>
</reference>
<name>A0A2P2DEN6_9LEPT</name>
<keyword evidence="2" id="KW-1185">Reference proteome</keyword>
<evidence type="ECO:0000313" key="1">
    <source>
        <dbReference type="EMBL" id="GBF43050.1"/>
    </source>
</evidence>
<comment type="caution">
    <text evidence="1">The sequence shown here is derived from an EMBL/GenBank/DDBJ whole genome shotgun (WGS) entry which is preliminary data.</text>
</comment>
<sequence length="344" mass="40567">MKFPKESAKTLKTYSNKANKMKQYSLLFLLFIFPTILLGDEIKPKTLIDYEPILRNAITQFETVFKSSPKKHDLVEQKVNFMISQAMKGEITFLIDVNGNQDLSAMGFVDFYNENKKPAIVIGTYFLDQFDKNPSIFYSALVHEFTHAYDFFNSQRYFLFYKNNRIVKALFEADAYAIESLFIQNYLVTQKIKLTKFEQFLIDDFEKTQLSKIILINQIASLPLLHAFLEIRDSKDSIEKKVTSLNDIGKNLIEKFDSIKGLKDYDNKMEIIAFYFTYHLLLDQLVYDIEQKESEVMIEPETFSLQKYPALFQTKKQITEKVKSYENEFEDYILKENQRIRTEI</sequence>
<organism evidence="1 2">
    <name type="scientific">Leptospira ellinghausenii</name>
    <dbReference type="NCBI Taxonomy" id="1917822"/>
    <lineage>
        <taxon>Bacteria</taxon>
        <taxon>Pseudomonadati</taxon>
        <taxon>Spirochaetota</taxon>
        <taxon>Spirochaetia</taxon>
        <taxon>Leptospirales</taxon>
        <taxon>Leptospiraceae</taxon>
        <taxon>Leptospira</taxon>
    </lineage>
</organism>
<dbReference type="Proteomes" id="UP000245206">
    <property type="component" value="Unassembled WGS sequence"/>
</dbReference>
<accession>A0A2P2DEN6</accession>